<keyword evidence="2" id="KW-1185">Reference proteome</keyword>
<gene>
    <name evidence="1" type="ORF">AAHA92_00667</name>
</gene>
<dbReference type="Proteomes" id="UP001567538">
    <property type="component" value="Unassembled WGS sequence"/>
</dbReference>
<accession>A0ABD1IKC5</accession>
<dbReference type="AlphaFoldDB" id="A0ABD1IKC5"/>
<organism evidence="1 2">
    <name type="scientific">Salvia divinorum</name>
    <name type="common">Maria pastora</name>
    <name type="synonym">Diviner's sage</name>
    <dbReference type="NCBI Taxonomy" id="28513"/>
    <lineage>
        <taxon>Eukaryota</taxon>
        <taxon>Viridiplantae</taxon>
        <taxon>Streptophyta</taxon>
        <taxon>Embryophyta</taxon>
        <taxon>Tracheophyta</taxon>
        <taxon>Spermatophyta</taxon>
        <taxon>Magnoliopsida</taxon>
        <taxon>eudicotyledons</taxon>
        <taxon>Gunneridae</taxon>
        <taxon>Pentapetalae</taxon>
        <taxon>asterids</taxon>
        <taxon>lamiids</taxon>
        <taxon>Lamiales</taxon>
        <taxon>Lamiaceae</taxon>
        <taxon>Nepetoideae</taxon>
        <taxon>Mentheae</taxon>
        <taxon>Salviinae</taxon>
        <taxon>Salvia</taxon>
        <taxon>Salvia subgen. Calosphace</taxon>
    </lineage>
</organism>
<protein>
    <submittedName>
        <fullName evidence="1">Uncharacterized protein</fullName>
    </submittedName>
</protein>
<dbReference type="EMBL" id="JBEAFC010000001">
    <property type="protein sequence ID" value="KAL1569155.1"/>
    <property type="molecule type" value="Genomic_DNA"/>
</dbReference>
<evidence type="ECO:0000313" key="1">
    <source>
        <dbReference type="EMBL" id="KAL1569155.1"/>
    </source>
</evidence>
<sequence>MGETEELSWGDFGLGYYEDKYDLTKDKLLLLIVAFFILSPRDTVSDQKFLFSPRPNYTSTTPSNLETPFHSLRTVLCSLHYFLSKSSAVQL</sequence>
<evidence type="ECO:0000313" key="2">
    <source>
        <dbReference type="Proteomes" id="UP001567538"/>
    </source>
</evidence>
<comment type="caution">
    <text evidence="1">The sequence shown here is derived from an EMBL/GenBank/DDBJ whole genome shotgun (WGS) entry which is preliminary data.</text>
</comment>
<proteinExistence type="predicted"/>
<reference evidence="1 2" key="1">
    <citation type="submission" date="2024-06" db="EMBL/GenBank/DDBJ databases">
        <title>A chromosome level genome sequence of Diviner's sage (Salvia divinorum).</title>
        <authorList>
            <person name="Ford S.A."/>
            <person name="Ro D.-K."/>
            <person name="Ness R.W."/>
            <person name="Phillips M.A."/>
        </authorList>
    </citation>
    <scope>NUCLEOTIDE SEQUENCE [LARGE SCALE GENOMIC DNA]</scope>
    <source>
        <strain evidence="1">SAF-2024a</strain>
        <tissue evidence="1">Leaf</tissue>
    </source>
</reference>
<name>A0ABD1IKC5_SALDI</name>